<organism evidence="1 2">
    <name type="scientific">Lentilactobacillus kosonis</name>
    <dbReference type="NCBI Taxonomy" id="2810561"/>
    <lineage>
        <taxon>Bacteria</taxon>
        <taxon>Bacillati</taxon>
        <taxon>Bacillota</taxon>
        <taxon>Bacilli</taxon>
        <taxon>Lactobacillales</taxon>
        <taxon>Lactobacillaceae</taxon>
        <taxon>Lentilactobacillus</taxon>
    </lineage>
</organism>
<dbReference type="EMBL" id="BEXA01000001">
    <property type="protein sequence ID" value="GAY72064.1"/>
    <property type="molecule type" value="Genomic_DNA"/>
</dbReference>
<comment type="caution">
    <text evidence="1">The sequence shown here is derived from an EMBL/GenBank/DDBJ whole genome shotgun (WGS) entry which is preliminary data.</text>
</comment>
<keyword evidence="2" id="KW-1185">Reference proteome</keyword>
<dbReference type="Proteomes" id="UP000286974">
    <property type="component" value="Unassembled WGS sequence"/>
</dbReference>
<accession>A0A401FI76</accession>
<proteinExistence type="predicted"/>
<evidence type="ECO:0000313" key="1">
    <source>
        <dbReference type="EMBL" id="GAY72064.1"/>
    </source>
</evidence>
<dbReference type="AlphaFoldDB" id="A0A401FI76"/>
<sequence>MTNSTTTTTTKTPETNMVFDDNVIAKSLVRPLVMLMEY</sequence>
<evidence type="ECO:0000313" key="2">
    <source>
        <dbReference type="Proteomes" id="UP000286974"/>
    </source>
</evidence>
<reference evidence="1 2" key="1">
    <citation type="submission" date="2017-11" db="EMBL/GenBank/DDBJ databases">
        <title>Draft Genome Sequence of Lactobacillus curieae NBRC 111893 isolated from Koso, a Japanese sugar-Vegetable Fermented Beverage.</title>
        <authorList>
            <person name="Chiou T.Y."/>
            <person name="Oshima K."/>
            <person name="Suda W."/>
            <person name="Hattori M."/>
            <person name="Takahashi T."/>
        </authorList>
    </citation>
    <scope>NUCLEOTIDE SEQUENCE [LARGE SCALE GENOMIC DNA]</scope>
    <source>
        <strain evidence="1 2">NBRC111893</strain>
    </source>
</reference>
<name>A0A401FI76_9LACO</name>
<gene>
    <name evidence="1" type="ORF">NBRC111893_210</name>
</gene>
<protein>
    <submittedName>
        <fullName evidence="1">Uncharacterized protein</fullName>
    </submittedName>
</protein>